<dbReference type="InterPro" id="IPR036890">
    <property type="entry name" value="HATPase_C_sf"/>
</dbReference>
<evidence type="ECO:0000313" key="4">
    <source>
        <dbReference type="Proteomes" id="UP000190188"/>
    </source>
</evidence>
<dbReference type="AlphaFoldDB" id="A0A1T2XN05"/>
<gene>
    <name evidence="3" type="ORF">BVG16_02325</name>
</gene>
<protein>
    <recommendedName>
        <fullName evidence="2">Prephenate dehydratase domain-containing protein</fullName>
    </recommendedName>
</protein>
<dbReference type="Gene3D" id="3.30.565.10">
    <property type="entry name" value="Histidine kinase-like ATPase, C-terminal domain"/>
    <property type="match status" value="1"/>
</dbReference>
<comment type="caution">
    <text evidence="3">The sequence shown here is derived from an EMBL/GenBank/DDBJ whole genome shotgun (WGS) entry which is preliminary data.</text>
</comment>
<feature type="transmembrane region" description="Helical" evidence="1">
    <location>
        <begin position="31"/>
        <end position="48"/>
    </location>
</feature>
<feature type="domain" description="Prephenate dehydratase" evidence="2">
    <location>
        <begin position="320"/>
        <end position="440"/>
    </location>
</feature>
<dbReference type="GO" id="GO:0042802">
    <property type="term" value="F:identical protein binding"/>
    <property type="evidence" value="ECO:0007669"/>
    <property type="project" value="TreeGrafter"/>
</dbReference>
<feature type="transmembrane region" description="Helical" evidence="1">
    <location>
        <begin position="158"/>
        <end position="175"/>
    </location>
</feature>
<dbReference type="InterPro" id="IPR032834">
    <property type="entry name" value="NatK-like_C"/>
</dbReference>
<dbReference type="EMBL" id="MSZX01000001">
    <property type="protein sequence ID" value="OPA81185.1"/>
    <property type="molecule type" value="Genomic_DNA"/>
</dbReference>
<name>A0A1T2XN05_9BACL</name>
<dbReference type="RefSeq" id="WP_078496914.1">
    <property type="nucleotide sequence ID" value="NZ_MSZX01000001.1"/>
</dbReference>
<dbReference type="Proteomes" id="UP000190188">
    <property type="component" value="Unassembled WGS sequence"/>
</dbReference>
<dbReference type="InterPro" id="IPR003594">
    <property type="entry name" value="HATPase_dom"/>
</dbReference>
<dbReference type="Pfam" id="PF14501">
    <property type="entry name" value="HATPase_c_5"/>
    <property type="match status" value="1"/>
</dbReference>
<accession>A0A1T2XN05</accession>
<dbReference type="STRING" id="1324314.BVG16_02325"/>
<evidence type="ECO:0000313" key="3">
    <source>
        <dbReference type="EMBL" id="OPA81185.1"/>
    </source>
</evidence>
<dbReference type="InterPro" id="IPR001086">
    <property type="entry name" value="Preph_deHydtase"/>
</dbReference>
<dbReference type="UniPathway" id="UPA00121">
    <property type="reaction ID" value="UER00345"/>
</dbReference>
<dbReference type="SUPFAM" id="SSF55874">
    <property type="entry name" value="ATPase domain of HSP90 chaperone/DNA topoisomerase II/histidine kinase"/>
    <property type="match status" value="1"/>
</dbReference>
<dbReference type="SMART" id="SM00387">
    <property type="entry name" value="HATPase_c"/>
    <property type="match status" value="1"/>
</dbReference>
<keyword evidence="1" id="KW-0812">Transmembrane</keyword>
<evidence type="ECO:0000256" key="1">
    <source>
        <dbReference type="SAM" id="Phobius"/>
    </source>
</evidence>
<dbReference type="GO" id="GO:0004664">
    <property type="term" value="F:prephenate dehydratase activity"/>
    <property type="evidence" value="ECO:0007669"/>
    <property type="project" value="InterPro"/>
</dbReference>
<feature type="transmembrane region" description="Helical" evidence="1">
    <location>
        <begin position="118"/>
        <end position="138"/>
    </location>
</feature>
<keyword evidence="1" id="KW-0472">Membrane</keyword>
<feature type="transmembrane region" description="Helical" evidence="1">
    <location>
        <begin position="54"/>
        <end position="73"/>
    </location>
</feature>
<feature type="transmembrane region" description="Helical" evidence="1">
    <location>
        <begin position="187"/>
        <end position="207"/>
    </location>
</feature>
<proteinExistence type="predicted"/>
<dbReference type="OrthoDB" id="3173688at2"/>
<dbReference type="CDD" id="cd16935">
    <property type="entry name" value="HATPase_AgrC-ComD-like"/>
    <property type="match status" value="1"/>
</dbReference>
<keyword evidence="1" id="KW-1133">Transmembrane helix</keyword>
<sequence length="440" mass="51148">MQILFVVLLLTYNVTSLLYYKRHFPTKHEHWLYYVVAVTFNLTSYFAMDYVNLPQTGVLVTMVLFMVELKLLFRIDSLQLMYGGSLYIFVLYCFREIVVSVFALILGKSIIIVLQQGVYNYTIDSIAVLATMIFDHLVKKSIAPDVKMKQLFRNRRQLKFVVILQFALLSYLMTIKDGRHIDSNVLWFTLLHIKSCLLSLAMLVIVWNQTIWVSFLLEYERHTQQLQEQLERQMRHYRAYQKYTENFRNFKHDYNNMMISVKALLKNKEIDIAAGLMDDIHDTMQKSVLVHKNYSDNVILDAILQDVANTCEEYNIQFSAMAHIPTHTALSELDIVRVFSNVLSNAIEACRKVPDISERFIEITSSANESWSCVEISNSFTGEIKLEDDGLVTTKQNKENHGFGLKILKEIIEDLGGVMLIEADQVDKKFTIKIHIPRHP</sequence>
<dbReference type="PANTHER" id="PTHR40448">
    <property type="entry name" value="TWO-COMPONENT SENSOR HISTIDINE KINASE"/>
    <property type="match status" value="1"/>
</dbReference>
<dbReference type="PANTHER" id="PTHR40448:SF1">
    <property type="entry name" value="TWO-COMPONENT SENSOR HISTIDINE KINASE"/>
    <property type="match status" value="1"/>
</dbReference>
<evidence type="ECO:0000259" key="2">
    <source>
        <dbReference type="PROSITE" id="PS51171"/>
    </source>
</evidence>
<reference evidence="3 4" key="1">
    <citation type="submission" date="2017-01" db="EMBL/GenBank/DDBJ databases">
        <title>Genome analysis of Paenibacillus selenitrireducens ES3-24.</title>
        <authorList>
            <person name="Xu D."/>
            <person name="Yao R."/>
            <person name="Zheng S."/>
        </authorList>
    </citation>
    <scope>NUCLEOTIDE SEQUENCE [LARGE SCALE GENOMIC DNA]</scope>
    <source>
        <strain evidence="3 4">ES3-24</strain>
    </source>
</reference>
<dbReference type="GO" id="GO:0009094">
    <property type="term" value="P:L-phenylalanine biosynthetic process"/>
    <property type="evidence" value="ECO:0007669"/>
    <property type="project" value="UniProtKB-UniPathway"/>
</dbReference>
<organism evidence="3 4">
    <name type="scientific">Paenibacillus selenitireducens</name>
    <dbReference type="NCBI Taxonomy" id="1324314"/>
    <lineage>
        <taxon>Bacteria</taxon>
        <taxon>Bacillati</taxon>
        <taxon>Bacillota</taxon>
        <taxon>Bacilli</taxon>
        <taxon>Bacillales</taxon>
        <taxon>Paenibacillaceae</taxon>
        <taxon>Paenibacillus</taxon>
    </lineage>
</organism>
<feature type="transmembrane region" description="Helical" evidence="1">
    <location>
        <begin position="85"/>
        <end position="106"/>
    </location>
</feature>
<dbReference type="PROSITE" id="PS51171">
    <property type="entry name" value="PREPHENATE_DEHYDR_3"/>
    <property type="match status" value="1"/>
</dbReference>
<keyword evidence="4" id="KW-1185">Reference proteome</keyword>